<dbReference type="GO" id="GO:0042546">
    <property type="term" value="P:cell wall biogenesis"/>
    <property type="evidence" value="ECO:0007669"/>
    <property type="project" value="InterPro"/>
</dbReference>
<dbReference type="PANTHER" id="PTHR28154">
    <property type="entry name" value="CELL WALL SYNTHESIS PROTEIN KNH1-RELATED"/>
    <property type="match status" value="1"/>
</dbReference>
<evidence type="ECO:0000256" key="2">
    <source>
        <dbReference type="SAM" id="MobiDB-lite"/>
    </source>
</evidence>
<dbReference type="Proteomes" id="UP000807469">
    <property type="component" value="Unassembled WGS sequence"/>
</dbReference>
<reference evidence="5" key="1">
    <citation type="submission" date="2020-11" db="EMBL/GenBank/DDBJ databases">
        <authorList>
            <consortium name="DOE Joint Genome Institute"/>
            <person name="Ahrendt S."/>
            <person name="Riley R."/>
            <person name="Andreopoulos W."/>
            <person name="Labutti K."/>
            <person name="Pangilinan J."/>
            <person name="Ruiz-Duenas F.J."/>
            <person name="Barrasa J.M."/>
            <person name="Sanchez-Garcia M."/>
            <person name="Camarero S."/>
            <person name="Miyauchi S."/>
            <person name="Serrano A."/>
            <person name="Linde D."/>
            <person name="Babiker R."/>
            <person name="Drula E."/>
            <person name="Ayuso-Fernandez I."/>
            <person name="Pacheco R."/>
            <person name="Padilla G."/>
            <person name="Ferreira P."/>
            <person name="Barriuso J."/>
            <person name="Kellner H."/>
            <person name="Castanera R."/>
            <person name="Alfaro M."/>
            <person name="Ramirez L."/>
            <person name="Pisabarro A.G."/>
            <person name="Kuo A."/>
            <person name="Tritt A."/>
            <person name="Lipzen A."/>
            <person name="He G."/>
            <person name="Yan M."/>
            <person name="Ng V."/>
            <person name="Cullen D."/>
            <person name="Martin F."/>
            <person name="Rosso M.-N."/>
            <person name="Henrissat B."/>
            <person name="Hibbett D."/>
            <person name="Martinez A.T."/>
            <person name="Grigoriev I.V."/>
        </authorList>
    </citation>
    <scope>NUCLEOTIDE SEQUENCE</scope>
    <source>
        <strain evidence="5">CIRM-BRFM 674</strain>
    </source>
</reference>
<dbReference type="Pfam" id="PF10342">
    <property type="entry name" value="Kre9_KNH"/>
    <property type="match status" value="1"/>
</dbReference>
<evidence type="ECO:0000259" key="4">
    <source>
        <dbReference type="Pfam" id="PF10342"/>
    </source>
</evidence>
<accession>A0A9P6CW43</accession>
<dbReference type="GO" id="GO:0006078">
    <property type="term" value="P:(1-&gt;6)-beta-D-glucan biosynthetic process"/>
    <property type="evidence" value="ECO:0007669"/>
    <property type="project" value="InterPro"/>
</dbReference>
<protein>
    <recommendedName>
        <fullName evidence="4">Yeast cell wall synthesis Kre9/Knh1-like N-terminal domain-containing protein</fullName>
    </recommendedName>
</protein>
<gene>
    <name evidence="5" type="ORF">BDN70DRAFT_841720</name>
</gene>
<name>A0A9P6CW43_9AGAR</name>
<evidence type="ECO:0000313" key="6">
    <source>
        <dbReference type="Proteomes" id="UP000807469"/>
    </source>
</evidence>
<feature type="domain" description="Yeast cell wall synthesis Kre9/Knh1-like N-terminal" evidence="4">
    <location>
        <begin position="26"/>
        <end position="116"/>
    </location>
</feature>
<dbReference type="InterPro" id="IPR045328">
    <property type="entry name" value="Kre9/Knh1"/>
</dbReference>
<feature type="signal peptide" evidence="3">
    <location>
        <begin position="1"/>
        <end position="19"/>
    </location>
</feature>
<comment type="caution">
    <text evidence="5">The sequence shown here is derived from an EMBL/GenBank/DDBJ whole genome shotgun (WGS) entry which is preliminary data.</text>
</comment>
<evidence type="ECO:0000256" key="3">
    <source>
        <dbReference type="SAM" id="SignalP"/>
    </source>
</evidence>
<keyword evidence="1 3" id="KW-0732">Signal</keyword>
<feature type="region of interest" description="Disordered" evidence="2">
    <location>
        <begin position="196"/>
        <end position="233"/>
    </location>
</feature>
<evidence type="ECO:0000313" key="5">
    <source>
        <dbReference type="EMBL" id="KAF9474849.1"/>
    </source>
</evidence>
<dbReference type="PANTHER" id="PTHR28154:SF1">
    <property type="entry name" value="CELL WALL SYNTHESIS PROTEIN KNH1-RELATED"/>
    <property type="match status" value="1"/>
</dbReference>
<dbReference type="OrthoDB" id="2432613at2759"/>
<dbReference type="InterPro" id="IPR018466">
    <property type="entry name" value="Kre9/Knh1-like_N"/>
</dbReference>
<sequence>MRTAFLLALAFLFLDTVRAGIYVVEPLKGSTCRANKPCTITWLENGERPLLSAVGVSTVGLFTGRQQLVQTIPPVDVSKTQSVTFTPNPSAGPDSDTYYIAITSTALKGNDSIPYSAWSPFFKLTGMSGSFETPLSSATAPIAIPSSLTLSTSGSIATSTRVILPPSSTTTSILSKTTPRSSSSRLSTVFISSTSISSTSSSTSTPTTSSTSKFTTTVPSTTPTSASTLSTTPLSAPVAPVSASTSAAAVADANTVATSSAGSASRFSLSVSLLMVASSVLFLTLS</sequence>
<dbReference type="AlphaFoldDB" id="A0A9P6CW43"/>
<dbReference type="EMBL" id="MU155359">
    <property type="protein sequence ID" value="KAF9474849.1"/>
    <property type="molecule type" value="Genomic_DNA"/>
</dbReference>
<proteinExistence type="predicted"/>
<feature type="chain" id="PRO_5040436148" description="Yeast cell wall synthesis Kre9/Knh1-like N-terminal domain-containing protein" evidence="3">
    <location>
        <begin position="20"/>
        <end position="286"/>
    </location>
</feature>
<organism evidence="5 6">
    <name type="scientific">Pholiota conissans</name>
    <dbReference type="NCBI Taxonomy" id="109636"/>
    <lineage>
        <taxon>Eukaryota</taxon>
        <taxon>Fungi</taxon>
        <taxon>Dikarya</taxon>
        <taxon>Basidiomycota</taxon>
        <taxon>Agaricomycotina</taxon>
        <taxon>Agaricomycetes</taxon>
        <taxon>Agaricomycetidae</taxon>
        <taxon>Agaricales</taxon>
        <taxon>Agaricineae</taxon>
        <taxon>Strophariaceae</taxon>
        <taxon>Pholiota</taxon>
    </lineage>
</organism>
<evidence type="ECO:0000256" key="1">
    <source>
        <dbReference type="ARBA" id="ARBA00022729"/>
    </source>
</evidence>
<keyword evidence="6" id="KW-1185">Reference proteome</keyword>